<gene>
    <name evidence="2" type="ORF">AVEN_142315_1</name>
</gene>
<evidence type="ECO:0008006" key="4">
    <source>
        <dbReference type="Google" id="ProtNLM"/>
    </source>
</evidence>
<dbReference type="EMBL" id="BGPR01016085">
    <property type="protein sequence ID" value="GBN71787.1"/>
    <property type="molecule type" value="Genomic_DNA"/>
</dbReference>
<comment type="caution">
    <text evidence="2">The sequence shown here is derived from an EMBL/GenBank/DDBJ whole genome shotgun (WGS) entry which is preliminary data.</text>
</comment>
<protein>
    <recommendedName>
        <fullName evidence="4">Secreted protein</fullName>
    </recommendedName>
</protein>
<keyword evidence="1" id="KW-0732">Signal</keyword>
<name>A0A4Y2R7P0_ARAVE</name>
<feature type="signal peptide" evidence="1">
    <location>
        <begin position="1"/>
        <end position="27"/>
    </location>
</feature>
<sequence length="96" mass="11042">MMQTFVFDFLPLFFVNWIALHISVSESASWSLYSVTSLSRKNASDLSSAGIFLFNSSKTAKNCFIGIMSRRFEIARLGYGERFMQNHCQWKPSEQV</sequence>
<keyword evidence="3" id="KW-1185">Reference proteome</keyword>
<evidence type="ECO:0000256" key="1">
    <source>
        <dbReference type="SAM" id="SignalP"/>
    </source>
</evidence>
<proteinExistence type="predicted"/>
<feature type="chain" id="PRO_5021207825" description="Secreted protein" evidence="1">
    <location>
        <begin position="28"/>
        <end position="96"/>
    </location>
</feature>
<organism evidence="2 3">
    <name type="scientific">Araneus ventricosus</name>
    <name type="common">Orbweaver spider</name>
    <name type="synonym">Epeira ventricosa</name>
    <dbReference type="NCBI Taxonomy" id="182803"/>
    <lineage>
        <taxon>Eukaryota</taxon>
        <taxon>Metazoa</taxon>
        <taxon>Ecdysozoa</taxon>
        <taxon>Arthropoda</taxon>
        <taxon>Chelicerata</taxon>
        <taxon>Arachnida</taxon>
        <taxon>Araneae</taxon>
        <taxon>Araneomorphae</taxon>
        <taxon>Entelegynae</taxon>
        <taxon>Araneoidea</taxon>
        <taxon>Araneidae</taxon>
        <taxon>Araneus</taxon>
    </lineage>
</organism>
<reference evidence="2 3" key="1">
    <citation type="journal article" date="2019" name="Sci. Rep.">
        <title>Orb-weaving spider Araneus ventricosus genome elucidates the spidroin gene catalogue.</title>
        <authorList>
            <person name="Kono N."/>
            <person name="Nakamura H."/>
            <person name="Ohtoshi R."/>
            <person name="Moran D.A.P."/>
            <person name="Shinohara A."/>
            <person name="Yoshida Y."/>
            <person name="Fujiwara M."/>
            <person name="Mori M."/>
            <person name="Tomita M."/>
            <person name="Arakawa K."/>
        </authorList>
    </citation>
    <scope>NUCLEOTIDE SEQUENCE [LARGE SCALE GENOMIC DNA]</scope>
</reference>
<evidence type="ECO:0000313" key="3">
    <source>
        <dbReference type="Proteomes" id="UP000499080"/>
    </source>
</evidence>
<dbReference type="Proteomes" id="UP000499080">
    <property type="component" value="Unassembled WGS sequence"/>
</dbReference>
<dbReference type="AlphaFoldDB" id="A0A4Y2R7P0"/>
<accession>A0A4Y2R7P0</accession>
<evidence type="ECO:0000313" key="2">
    <source>
        <dbReference type="EMBL" id="GBN71787.1"/>
    </source>
</evidence>